<reference evidence="1" key="2">
    <citation type="journal article" date="2020" name="Nat. Commun.">
        <title>Large-scale genome sequencing of mycorrhizal fungi provides insights into the early evolution of symbiotic traits.</title>
        <authorList>
            <person name="Miyauchi S."/>
            <person name="Kiss E."/>
            <person name="Kuo A."/>
            <person name="Drula E."/>
            <person name="Kohler A."/>
            <person name="Sanchez-Garcia M."/>
            <person name="Morin E."/>
            <person name="Andreopoulos B."/>
            <person name="Barry K.W."/>
            <person name="Bonito G."/>
            <person name="Buee M."/>
            <person name="Carver A."/>
            <person name="Chen C."/>
            <person name="Cichocki N."/>
            <person name="Clum A."/>
            <person name="Culley D."/>
            <person name="Crous P.W."/>
            <person name="Fauchery L."/>
            <person name="Girlanda M."/>
            <person name="Hayes R.D."/>
            <person name="Keri Z."/>
            <person name="LaButti K."/>
            <person name="Lipzen A."/>
            <person name="Lombard V."/>
            <person name="Magnuson J."/>
            <person name="Maillard F."/>
            <person name="Murat C."/>
            <person name="Nolan M."/>
            <person name="Ohm R.A."/>
            <person name="Pangilinan J."/>
            <person name="Pereira M.F."/>
            <person name="Perotto S."/>
            <person name="Peter M."/>
            <person name="Pfister S."/>
            <person name="Riley R."/>
            <person name="Sitrit Y."/>
            <person name="Stielow J.B."/>
            <person name="Szollosi G."/>
            <person name="Zifcakova L."/>
            <person name="Stursova M."/>
            <person name="Spatafora J.W."/>
            <person name="Tedersoo L."/>
            <person name="Vaario L.M."/>
            <person name="Yamada A."/>
            <person name="Yan M."/>
            <person name="Wang P."/>
            <person name="Xu J."/>
            <person name="Bruns T."/>
            <person name="Baldrian P."/>
            <person name="Vilgalys R."/>
            <person name="Dunand C."/>
            <person name="Henrissat B."/>
            <person name="Grigoriev I.V."/>
            <person name="Hibbett D."/>
            <person name="Nagy L.G."/>
            <person name="Martin F.M."/>
        </authorList>
    </citation>
    <scope>NUCLEOTIDE SEQUENCE</scope>
    <source>
        <strain evidence="1">P2</strain>
    </source>
</reference>
<gene>
    <name evidence="1" type="ORF">BDM02DRAFT_3262363</name>
</gene>
<dbReference type="Proteomes" id="UP000886501">
    <property type="component" value="Unassembled WGS sequence"/>
</dbReference>
<comment type="caution">
    <text evidence="1">The sequence shown here is derived from an EMBL/GenBank/DDBJ whole genome shotgun (WGS) entry which is preliminary data.</text>
</comment>
<name>A0ACB6Z9V1_THEGA</name>
<accession>A0ACB6Z9V1</accession>
<organism evidence="1 2">
    <name type="scientific">Thelephora ganbajun</name>
    <name type="common">Ganba fungus</name>
    <dbReference type="NCBI Taxonomy" id="370292"/>
    <lineage>
        <taxon>Eukaryota</taxon>
        <taxon>Fungi</taxon>
        <taxon>Dikarya</taxon>
        <taxon>Basidiomycota</taxon>
        <taxon>Agaricomycotina</taxon>
        <taxon>Agaricomycetes</taxon>
        <taxon>Thelephorales</taxon>
        <taxon>Thelephoraceae</taxon>
        <taxon>Thelephora</taxon>
    </lineage>
</organism>
<keyword evidence="2" id="KW-1185">Reference proteome</keyword>
<sequence length="383" mass="42043">MTVTLSIYDAGWLPYRITSYVVGKPLRWALQQTDVVESGGVESGAQSLNQRAKETGVFAGKLCTVGYFKGELSGVALPDVVLSDLDMKVSLKHLERNMKVAVKGRVVIQSHLQPSRTNLEFHRLSSLLARILNLGQSILLTAAGRAQGCRADPEYPNRVDTKPDKEWGGCTLTQKTSSTLKQNRKEIALGYLRARKQLEGILVKRSKVLENLESTPWTVEHAAGDVEVIPPLPDSPDIQVLSSCSQIMKFYESSVATLRTVFSHLSLQRDKIYETTEALHSATEDAKNSDLTIHLADWGESRTLAKDVKDEKHAAEKWGALEELKRLEEKLEGMKTPLSVPGVLGEPERAGPVKEGAHAQKTSAFPNTLSPMRPGGGRPCTPV</sequence>
<evidence type="ECO:0000313" key="2">
    <source>
        <dbReference type="Proteomes" id="UP000886501"/>
    </source>
</evidence>
<proteinExistence type="predicted"/>
<evidence type="ECO:0000313" key="1">
    <source>
        <dbReference type="EMBL" id="KAF9646289.1"/>
    </source>
</evidence>
<protein>
    <submittedName>
        <fullName evidence="1">Uncharacterized protein</fullName>
    </submittedName>
</protein>
<dbReference type="EMBL" id="MU118062">
    <property type="protein sequence ID" value="KAF9646289.1"/>
    <property type="molecule type" value="Genomic_DNA"/>
</dbReference>
<reference evidence="1" key="1">
    <citation type="submission" date="2019-10" db="EMBL/GenBank/DDBJ databases">
        <authorList>
            <consortium name="DOE Joint Genome Institute"/>
            <person name="Kuo A."/>
            <person name="Miyauchi S."/>
            <person name="Kiss E."/>
            <person name="Drula E."/>
            <person name="Kohler A."/>
            <person name="Sanchez-Garcia M."/>
            <person name="Andreopoulos B."/>
            <person name="Barry K.W."/>
            <person name="Bonito G."/>
            <person name="Buee M."/>
            <person name="Carver A."/>
            <person name="Chen C."/>
            <person name="Cichocki N."/>
            <person name="Clum A."/>
            <person name="Culley D."/>
            <person name="Crous P.W."/>
            <person name="Fauchery L."/>
            <person name="Girlanda M."/>
            <person name="Hayes R."/>
            <person name="Keri Z."/>
            <person name="Labutti K."/>
            <person name="Lipzen A."/>
            <person name="Lombard V."/>
            <person name="Magnuson J."/>
            <person name="Maillard F."/>
            <person name="Morin E."/>
            <person name="Murat C."/>
            <person name="Nolan M."/>
            <person name="Ohm R."/>
            <person name="Pangilinan J."/>
            <person name="Pereira M."/>
            <person name="Perotto S."/>
            <person name="Peter M."/>
            <person name="Riley R."/>
            <person name="Sitrit Y."/>
            <person name="Stielow B."/>
            <person name="Szollosi G."/>
            <person name="Zifcakova L."/>
            <person name="Stursova M."/>
            <person name="Spatafora J.W."/>
            <person name="Tedersoo L."/>
            <person name="Vaario L.-M."/>
            <person name="Yamada A."/>
            <person name="Yan M."/>
            <person name="Wang P."/>
            <person name="Xu J."/>
            <person name="Bruns T."/>
            <person name="Baldrian P."/>
            <person name="Vilgalys R."/>
            <person name="Henrissat B."/>
            <person name="Grigoriev I.V."/>
            <person name="Hibbett D."/>
            <person name="Nagy L.G."/>
            <person name="Martin F.M."/>
        </authorList>
    </citation>
    <scope>NUCLEOTIDE SEQUENCE</scope>
    <source>
        <strain evidence="1">P2</strain>
    </source>
</reference>